<dbReference type="GO" id="GO:1990904">
    <property type="term" value="C:ribonucleoprotein complex"/>
    <property type="evidence" value="ECO:0007669"/>
    <property type="project" value="UniProtKB-KW"/>
</dbReference>
<dbReference type="Gene3D" id="1.10.287.3980">
    <property type="match status" value="1"/>
</dbReference>
<gene>
    <name evidence="4 5" type="primary">rpl34</name>
</gene>
<dbReference type="GO" id="GO:0006412">
    <property type="term" value="P:translation"/>
    <property type="evidence" value="ECO:0007669"/>
    <property type="project" value="UniProtKB-UniRule"/>
</dbReference>
<dbReference type="EMBL" id="MK561359">
    <property type="protein sequence ID" value="QDH81704.1"/>
    <property type="molecule type" value="Genomic_DNA"/>
</dbReference>
<geneLocation type="chloroplast" evidence="5"/>
<dbReference type="GO" id="GO:0005840">
    <property type="term" value="C:ribosome"/>
    <property type="evidence" value="ECO:0007669"/>
    <property type="project" value="UniProtKB-KW"/>
</dbReference>
<evidence type="ECO:0000313" key="5">
    <source>
        <dbReference type="EMBL" id="QDH81704.1"/>
    </source>
</evidence>
<accession>A0A514CPM2</accession>
<evidence type="ECO:0000256" key="2">
    <source>
        <dbReference type="ARBA" id="ARBA00022980"/>
    </source>
</evidence>
<dbReference type="AlphaFoldDB" id="A0A514CPM2"/>
<keyword evidence="3 4" id="KW-0687">Ribonucleoprotein</keyword>
<dbReference type="RefSeq" id="YP_009677043.1">
    <property type="nucleotide sequence ID" value="NC_043929.1"/>
</dbReference>
<evidence type="ECO:0000256" key="4">
    <source>
        <dbReference type="HAMAP-Rule" id="MF_00391"/>
    </source>
</evidence>
<name>A0A514CPM2_9STRA</name>
<organism evidence="5">
    <name type="scientific">Octactis speculum</name>
    <dbReference type="NCBI Taxonomy" id="3111310"/>
    <lineage>
        <taxon>Eukaryota</taxon>
        <taxon>Sar</taxon>
        <taxon>Stramenopiles</taxon>
        <taxon>Ochrophyta</taxon>
        <taxon>Dictyochophyceae</taxon>
        <taxon>Dictyochales</taxon>
        <taxon>Dictyochaceae</taxon>
        <taxon>Octactis</taxon>
    </lineage>
</organism>
<sequence length="45" mass="5221">MTKRTLGGTNRKAVKVSGFRARMRNSKGKKIIKLRRKKGRLRLSH</sequence>
<reference evidence="5" key="1">
    <citation type="submission" date="2019-02" db="EMBL/GenBank/DDBJ databases">
        <title>Dictyochophyceae plastid genomes reveal unusual variability of their organisation.</title>
        <authorList>
            <person name="Han K.Y."/>
            <person name="Maciszewski K."/>
            <person name="Graf L."/>
            <person name="Andersen R.A."/>
            <person name="Karnkowska A."/>
            <person name="Yoon H.S."/>
        </authorList>
    </citation>
    <scope>NUCLEOTIDE SEQUENCE</scope>
</reference>
<dbReference type="GO" id="GO:0003735">
    <property type="term" value="F:structural constituent of ribosome"/>
    <property type="evidence" value="ECO:0007669"/>
    <property type="project" value="InterPro"/>
</dbReference>
<dbReference type="GO" id="GO:0009507">
    <property type="term" value="C:chloroplast"/>
    <property type="evidence" value="ECO:0007669"/>
    <property type="project" value="UniProtKB-SubCell"/>
</dbReference>
<proteinExistence type="inferred from homology"/>
<dbReference type="GeneID" id="40868892"/>
<keyword evidence="5" id="KW-0934">Plastid</keyword>
<dbReference type="HAMAP" id="MF_00391">
    <property type="entry name" value="Ribosomal_bL34"/>
    <property type="match status" value="1"/>
</dbReference>
<comment type="similarity">
    <text evidence="1 4">Belongs to the bacterial ribosomal protein bL34 family.</text>
</comment>
<protein>
    <recommendedName>
        <fullName evidence="4">Large ribosomal subunit protein bL34c</fullName>
    </recommendedName>
</protein>
<evidence type="ECO:0000256" key="1">
    <source>
        <dbReference type="ARBA" id="ARBA00010111"/>
    </source>
</evidence>
<dbReference type="NCBIfam" id="TIGR01030">
    <property type="entry name" value="rpmH_bact"/>
    <property type="match status" value="1"/>
</dbReference>
<keyword evidence="2 4" id="KW-0689">Ribosomal protein</keyword>
<dbReference type="InterPro" id="IPR000271">
    <property type="entry name" value="Ribosomal_bL34"/>
</dbReference>
<dbReference type="Pfam" id="PF00468">
    <property type="entry name" value="Ribosomal_L34"/>
    <property type="match status" value="1"/>
</dbReference>
<evidence type="ECO:0000256" key="3">
    <source>
        <dbReference type="ARBA" id="ARBA00023274"/>
    </source>
</evidence>
<comment type="subcellular location">
    <subcellularLocation>
        <location evidence="4">Plastid</location>
        <location evidence="4">Chloroplast</location>
    </subcellularLocation>
</comment>
<keyword evidence="5" id="KW-0150">Chloroplast</keyword>